<dbReference type="Proteomes" id="UP000646827">
    <property type="component" value="Unassembled WGS sequence"/>
</dbReference>
<organism evidence="3 4">
    <name type="scientific">Circinella minor</name>
    <dbReference type="NCBI Taxonomy" id="1195481"/>
    <lineage>
        <taxon>Eukaryota</taxon>
        <taxon>Fungi</taxon>
        <taxon>Fungi incertae sedis</taxon>
        <taxon>Mucoromycota</taxon>
        <taxon>Mucoromycotina</taxon>
        <taxon>Mucoromycetes</taxon>
        <taxon>Mucorales</taxon>
        <taxon>Lichtheimiaceae</taxon>
        <taxon>Circinella</taxon>
    </lineage>
</organism>
<dbReference type="SUPFAM" id="SSF81296">
    <property type="entry name" value="E set domains"/>
    <property type="match status" value="1"/>
</dbReference>
<name>A0A8H7VM18_9FUNG</name>
<reference evidence="3 4" key="1">
    <citation type="submission" date="2020-12" db="EMBL/GenBank/DDBJ databases">
        <title>Metabolic potential, ecology and presence of endohyphal bacteria is reflected in genomic diversity of Mucoromycotina.</title>
        <authorList>
            <person name="Muszewska A."/>
            <person name="Okrasinska A."/>
            <person name="Steczkiewicz K."/>
            <person name="Drgas O."/>
            <person name="Orlowska M."/>
            <person name="Perlinska-Lenart U."/>
            <person name="Aleksandrzak-Piekarczyk T."/>
            <person name="Szatraj K."/>
            <person name="Zielenkiewicz U."/>
            <person name="Pilsyk S."/>
            <person name="Malc E."/>
            <person name="Mieczkowski P."/>
            <person name="Kruszewska J.S."/>
            <person name="Biernat P."/>
            <person name="Pawlowska J."/>
        </authorList>
    </citation>
    <scope>NUCLEOTIDE SEQUENCE [LARGE SCALE GENOMIC DNA]</scope>
    <source>
        <strain evidence="3 4">CBS 142.35</strain>
    </source>
</reference>
<gene>
    <name evidence="3" type="ORF">INT45_005243</name>
</gene>
<comment type="caution">
    <text evidence="3">The sequence shown here is derived from an EMBL/GenBank/DDBJ whole genome shotgun (WGS) entry which is preliminary data.</text>
</comment>
<keyword evidence="4" id="KW-1185">Reference proteome</keyword>
<dbReference type="InterPro" id="IPR011021">
    <property type="entry name" value="Arrestin-like_N"/>
</dbReference>
<evidence type="ECO:0000256" key="1">
    <source>
        <dbReference type="SAM" id="MobiDB-lite"/>
    </source>
</evidence>
<dbReference type="InterPro" id="IPR014752">
    <property type="entry name" value="Arrestin-like_C"/>
</dbReference>
<feature type="domain" description="Arrestin-like N-terminal" evidence="2">
    <location>
        <begin position="49"/>
        <end position="160"/>
    </location>
</feature>
<sequence>MNMNVNGGIIAIDLFFPDSVQFFAARPSSRQTKGDSLLTLSKATNPRRQKLRGKLRIVASYPTKVNHIEIKFVGHTELTWRDPLKSQHSILAERMNARKTFRKSKSVLLKEATLPSGVTELGFEITIPGHLYPTFKSKFVDIRYTVIAKIIPNNSKLNKKPIRAEKEVILEKTLMPQDVASGQVAGYVCPRIPMRGTAQRDNYYFIWEFKVPKWVSLDQGLLEFDGIIRLLKQDTSTPIDDDDDDSISSTSSSGSLRIMGISKIEVDVVQQSFYHYENSDENPAMVLLTESPMAFSDRLTKRHLTVTYNEPSTYLHPPLETPIAFSFPIQTIQSLTTTPEVTAKAIKENTSHRVKSLPYMKNCNIPNKDQLPSSCIVDTAQFYAPSTTISKDTLSFSLDSPFLEIRHYIRLIIHPATSNSNISCNSKNSKYDKKKKNNTIAPICIGLPFHLTKNVSVTETEEDTLPSYSSITKGAEELPDYDTSILREEQETESDSWDRRQQLQRRSSTATTIRNSSSSTTRHRHQVYPSGEIDLVDLYNSRNNQQQQQQQTTSTSSDETCLTSLRSRTSTLSPLAPQEDENVAVDSSNTSDDKMLSLDLPWYRSPHRRPNSHNDKYATIHLSTNERMTLQEQYVKRAQEVAEAVLGPVKEIRGSQVADVDSLRSKINCWTSGHWIPGKGYHVPKHFQDPLYGKCRSKDQLNYHWQTQEDQCPPMQYVDPNRWCHALNGRHVLLVGDLVQYQLHDVLLDAMRDGPTVCFGELNCKDHTLCAQPEARMRYLRNDVLSTIRRIDKAGGHPSVDIVQWPFTTKTMLKAYSVLILNRAPVIEDDETFIQEMVKTMHTIRQASPDMLIIYRSTSIGHPYCNDASSPLNRSLMDDELVKLPYGWSELRRRNAMAREIVEAAGGIFVDLAALTDLRPDGHVGGQDCLRYCIPGPLDTSAQILYNVLLELEG</sequence>
<evidence type="ECO:0000313" key="3">
    <source>
        <dbReference type="EMBL" id="KAG2221438.1"/>
    </source>
</evidence>
<proteinExistence type="predicted"/>
<feature type="region of interest" description="Disordered" evidence="1">
    <location>
        <begin position="543"/>
        <end position="591"/>
    </location>
</feature>
<feature type="compositionally biased region" description="Low complexity" evidence="1">
    <location>
        <begin position="545"/>
        <end position="575"/>
    </location>
</feature>
<dbReference type="Pfam" id="PF00339">
    <property type="entry name" value="Arrestin_N"/>
    <property type="match status" value="1"/>
</dbReference>
<accession>A0A8H7VM18</accession>
<feature type="region of interest" description="Disordered" evidence="1">
    <location>
        <begin position="459"/>
        <end position="529"/>
    </location>
</feature>
<dbReference type="OrthoDB" id="630188at2759"/>
<dbReference type="Gene3D" id="2.60.40.640">
    <property type="match status" value="1"/>
</dbReference>
<dbReference type="EMBL" id="JAEPRB010000109">
    <property type="protein sequence ID" value="KAG2221438.1"/>
    <property type="molecule type" value="Genomic_DNA"/>
</dbReference>
<evidence type="ECO:0000259" key="2">
    <source>
        <dbReference type="Pfam" id="PF00339"/>
    </source>
</evidence>
<dbReference type="InterPro" id="IPR014756">
    <property type="entry name" value="Ig_E-set"/>
</dbReference>
<protein>
    <recommendedName>
        <fullName evidence="2">Arrestin-like N-terminal domain-containing protein</fullName>
    </recommendedName>
</protein>
<dbReference type="AlphaFoldDB" id="A0A8H7VM18"/>
<feature type="compositionally biased region" description="Low complexity" evidence="1">
    <location>
        <begin position="505"/>
        <end position="520"/>
    </location>
</feature>
<evidence type="ECO:0000313" key="4">
    <source>
        <dbReference type="Proteomes" id="UP000646827"/>
    </source>
</evidence>